<dbReference type="EMBL" id="AP010968">
    <property type="protein sequence ID" value="BAJ32375.1"/>
    <property type="molecule type" value="Genomic_DNA"/>
</dbReference>
<organism evidence="1 2">
    <name type="scientific">Kitasatospora setae (strain ATCC 33774 / DSM 43861 / JCM 3304 / KCC A-0304 / NBRC 14216 / KM-6054)</name>
    <name type="common">Streptomyces setae</name>
    <dbReference type="NCBI Taxonomy" id="452652"/>
    <lineage>
        <taxon>Bacteria</taxon>
        <taxon>Bacillati</taxon>
        <taxon>Actinomycetota</taxon>
        <taxon>Actinomycetes</taxon>
        <taxon>Kitasatosporales</taxon>
        <taxon>Streptomycetaceae</taxon>
        <taxon>Kitasatospora</taxon>
    </lineage>
</organism>
<dbReference type="PATRIC" id="fig|452652.3.peg.6636"/>
<dbReference type="HOGENOM" id="CLU_1592395_0_0_11"/>
<evidence type="ECO:0000313" key="2">
    <source>
        <dbReference type="Proteomes" id="UP000007076"/>
    </source>
</evidence>
<protein>
    <submittedName>
        <fullName evidence="1">Uncharacterized protein</fullName>
    </submittedName>
</protein>
<dbReference type="STRING" id="452652.KSE_66160"/>
<name>E4N2J1_KITSK</name>
<proteinExistence type="predicted"/>
<dbReference type="AlphaFoldDB" id="E4N2J1"/>
<reference evidence="1 2" key="1">
    <citation type="journal article" date="2010" name="DNA Res.">
        <title>Genome sequence of Kitasatospora setae NBRC 14216T: an evolutionary snapshot of the family Streptomycetaceae.</title>
        <authorList>
            <person name="Ichikawa N."/>
            <person name="Oguchi A."/>
            <person name="Ikeda H."/>
            <person name="Ishikawa J."/>
            <person name="Kitani S."/>
            <person name="Watanabe Y."/>
            <person name="Nakamura S."/>
            <person name="Katano Y."/>
            <person name="Kishi E."/>
            <person name="Sasagawa M."/>
            <person name="Ankai A."/>
            <person name="Fukui S."/>
            <person name="Hashimoto Y."/>
            <person name="Kamata S."/>
            <person name="Otoguro M."/>
            <person name="Tanikawa S."/>
            <person name="Nihira T."/>
            <person name="Horinouchi S."/>
            <person name="Ohnishi Y."/>
            <person name="Hayakawa M."/>
            <person name="Kuzuyama T."/>
            <person name="Arisawa A."/>
            <person name="Nomoto F."/>
            <person name="Miura H."/>
            <person name="Takahashi Y."/>
            <person name="Fujita N."/>
        </authorList>
    </citation>
    <scope>NUCLEOTIDE SEQUENCE [LARGE SCALE GENOMIC DNA]</scope>
    <source>
        <strain evidence="2">ATCC 33774 / DSM 43861 / JCM 3304 / KCC A-0304 / NBRC 14216 / KM-6054</strain>
    </source>
</reference>
<dbReference type="Proteomes" id="UP000007076">
    <property type="component" value="Chromosome"/>
</dbReference>
<evidence type="ECO:0000313" key="1">
    <source>
        <dbReference type="EMBL" id="BAJ32375.1"/>
    </source>
</evidence>
<accession>E4N2J1</accession>
<keyword evidence="2" id="KW-1185">Reference proteome</keyword>
<sequence>MWRGVYGPWGVAAHCPSGAPFTGPSKLTVWLAVGGSSEEIDQGMAEALATDGIPASLLRQIPFAEIKAQARAALAWKTGRAADRPWPVPERCRTDQDYALLVAELVRMRATGTTAPQGELAARLGIGKATMSERVRRARELGLWDGKQLTDRATELLHEWQSEDEEQ</sequence>
<dbReference type="eggNOG" id="ENOG502ZQUU">
    <property type="taxonomic scope" value="Bacteria"/>
</dbReference>
<dbReference type="KEGG" id="ksk:KSE_66160"/>
<gene>
    <name evidence="1" type="ordered locus">KSE_66160</name>
</gene>